<evidence type="ECO:0000313" key="2">
    <source>
        <dbReference type="EMBL" id="RHN42502.1"/>
    </source>
</evidence>
<evidence type="ECO:0000259" key="1">
    <source>
        <dbReference type="Pfam" id="PF14381"/>
    </source>
</evidence>
<name>A0A396GN26_MEDTR</name>
<protein>
    <recommendedName>
        <fullName evidence="1">EDR1/CTR1/ARMC3-like peptidase-like domain-containing protein</fullName>
    </recommendedName>
</protein>
<dbReference type="Pfam" id="PF14381">
    <property type="entry name" value="EDR1_CTR1_ARMC3_pept"/>
    <property type="match status" value="1"/>
</dbReference>
<accession>A0A396GN26</accession>
<dbReference type="EMBL" id="PSQE01000008">
    <property type="protein sequence ID" value="RHN42502.1"/>
    <property type="molecule type" value="Genomic_DNA"/>
</dbReference>
<reference evidence="2" key="1">
    <citation type="journal article" date="2018" name="Nat. Plants">
        <title>Whole-genome landscape of Medicago truncatula symbiotic genes.</title>
        <authorList>
            <person name="Pecrix Y."/>
            <person name="Gamas P."/>
            <person name="Carrere S."/>
        </authorList>
    </citation>
    <scope>NUCLEOTIDE SEQUENCE</scope>
    <source>
        <tissue evidence="2">Leaves</tissue>
    </source>
</reference>
<gene>
    <name evidence="2" type="ORF">MtrunA17_Chr8g0377571</name>
</gene>
<dbReference type="InterPro" id="IPR055164">
    <property type="entry name" value="EDR1/CTR1/ARMC3-like_pept-like"/>
</dbReference>
<organism evidence="2">
    <name type="scientific">Medicago truncatula</name>
    <name type="common">Barrel medic</name>
    <name type="synonym">Medicago tribuloides</name>
    <dbReference type="NCBI Taxonomy" id="3880"/>
    <lineage>
        <taxon>Eukaryota</taxon>
        <taxon>Viridiplantae</taxon>
        <taxon>Streptophyta</taxon>
        <taxon>Embryophyta</taxon>
        <taxon>Tracheophyta</taxon>
        <taxon>Spermatophyta</taxon>
        <taxon>Magnoliopsida</taxon>
        <taxon>eudicotyledons</taxon>
        <taxon>Gunneridae</taxon>
        <taxon>Pentapetalae</taxon>
        <taxon>rosids</taxon>
        <taxon>fabids</taxon>
        <taxon>Fabales</taxon>
        <taxon>Fabaceae</taxon>
        <taxon>Papilionoideae</taxon>
        <taxon>50 kb inversion clade</taxon>
        <taxon>NPAAA clade</taxon>
        <taxon>Hologalegina</taxon>
        <taxon>IRL clade</taxon>
        <taxon>Trifolieae</taxon>
        <taxon>Medicago</taxon>
    </lineage>
</organism>
<comment type="caution">
    <text evidence="2">The sequence shown here is derived from an EMBL/GenBank/DDBJ whole genome shotgun (WGS) entry which is preliminary data.</text>
</comment>
<dbReference type="AlphaFoldDB" id="A0A396GN26"/>
<sequence>MDGVYDIYGIDSSLIEHGKMPLLVDLKTVPTSQNFDYEIILMNCVVDVELEEKTFAFFEQRSVSELGLFFDKLADVVSRMGRPVSNAAKIMKKWAMRSHKLRDSFRAFVLLAVLLDFCVTEPYFLW</sequence>
<dbReference type="Proteomes" id="UP000265566">
    <property type="component" value="Chromosome 8"/>
</dbReference>
<dbReference type="Gramene" id="rna48949">
    <property type="protein sequence ID" value="RHN42502.1"/>
    <property type="gene ID" value="gene48949"/>
</dbReference>
<proteinExistence type="predicted"/>
<feature type="domain" description="EDR1/CTR1/ARMC3-like peptidase-like" evidence="1">
    <location>
        <begin position="1"/>
        <end position="111"/>
    </location>
</feature>